<comment type="caution">
    <text evidence="1">The sequence shown here is derived from an EMBL/GenBank/DDBJ whole genome shotgun (WGS) entry which is preliminary data.</text>
</comment>
<keyword evidence="2" id="KW-1185">Reference proteome</keyword>
<evidence type="ECO:0000313" key="1">
    <source>
        <dbReference type="EMBL" id="KAL3306884.1"/>
    </source>
</evidence>
<proteinExistence type="predicted"/>
<name>A0ABD2PI14_9PLAT</name>
<reference evidence="1 2" key="1">
    <citation type="submission" date="2024-11" db="EMBL/GenBank/DDBJ databases">
        <title>Adaptive evolution of stress response genes in parasites aligns with host niche diversity.</title>
        <authorList>
            <person name="Hahn C."/>
            <person name="Resl P."/>
        </authorList>
    </citation>
    <scope>NUCLEOTIDE SEQUENCE [LARGE SCALE GENOMIC DNA]</scope>
    <source>
        <strain evidence="1">EGGRZ-B1_66</strain>
        <tissue evidence="1">Body</tissue>
    </source>
</reference>
<evidence type="ECO:0000313" key="2">
    <source>
        <dbReference type="Proteomes" id="UP001626550"/>
    </source>
</evidence>
<dbReference type="AlphaFoldDB" id="A0ABD2PI14"/>
<sequence>MQGEQVHPVLIAEIERHMSFLDEGENRMGALGKKQNLLRDVNLRQFSELTNAEEDLLHDMAQVAEACNQVKTDLGDQVKLIYASWIENESPEEVVSMLENRVSDARKRLTSISMVATPNTNIALMELQENTKTTVEMIACAQAQAHAELQQLANDRDLTPQEKAVKERQLKELLGQYQILSDKLVSIPKEPVQFSGLALHPNVAIVAKFKLNLFLFNNNPPSEP</sequence>
<organism evidence="1 2">
    <name type="scientific">Cichlidogyrus casuarinus</name>
    <dbReference type="NCBI Taxonomy" id="1844966"/>
    <lineage>
        <taxon>Eukaryota</taxon>
        <taxon>Metazoa</taxon>
        <taxon>Spiralia</taxon>
        <taxon>Lophotrochozoa</taxon>
        <taxon>Platyhelminthes</taxon>
        <taxon>Monogenea</taxon>
        <taxon>Monopisthocotylea</taxon>
        <taxon>Dactylogyridea</taxon>
        <taxon>Ancyrocephalidae</taxon>
        <taxon>Cichlidogyrus</taxon>
    </lineage>
</organism>
<protein>
    <submittedName>
        <fullName evidence="1">Uncharacterized protein</fullName>
    </submittedName>
</protein>
<gene>
    <name evidence="1" type="ORF">Ciccas_014620</name>
</gene>
<accession>A0ABD2PI14</accession>
<dbReference type="Proteomes" id="UP001626550">
    <property type="component" value="Unassembled WGS sequence"/>
</dbReference>
<dbReference type="EMBL" id="JBJKFK010009206">
    <property type="protein sequence ID" value="KAL3306884.1"/>
    <property type="molecule type" value="Genomic_DNA"/>
</dbReference>